<dbReference type="SUPFAM" id="SSF52058">
    <property type="entry name" value="L domain-like"/>
    <property type="match status" value="1"/>
</dbReference>
<comment type="caution">
    <text evidence="3">The sequence shown here is derived from an EMBL/GenBank/DDBJ whole genome shotgun (WGS) entry which is preliminary data.</text>
</comment>
<accession>A0ABP8G8A0</accession>
<proteinExistence type="predicted"/>
<dbReference type="PANTHER" id="PTHR48051:SF46">
    <property type="entry name" value="LEUCINE RICH REPEAT-CONTAINING DOMAIN PROTEIN"/>
    <property type="match status" value="1"/>
</dbReference>
<keyword evidence="4" id="KW-1185">Reference proteome</keyword>
<dbReference type="Gene3D" id="3.80.10.10">
    <property type="entry name" value="Ribonuclease Inhibitor"/>
    <property type="match status" value="1"/>
</dbReference>
<sequence length="484" mass="54295">MGFRFSGIAIDRAFDPSDLTAFSVRFGCKTLVFKETVPMRKALDFNFDEEYIDFYIGATGTIAFCASPLLVEDLDLERASFGHSVASFTVDETSMLFTLQQFKDGQPALSYSALDGQVQQSVTDGYQFKDGLDLSMQLIEKTSGTSFWSLGDGTRLHRFVPGPDDLRSHPAYLELSAQIAAREEPAEAKQEAARPQLPALADTGQVLDLLMSTDDADALKAIDIIRQHAPDRKALSYLLNVAYFHRDTQVKKEAKKLLGNIAPDGLLAHIAEHWEPKYLKEQYYYTRMAGHPAIDYGEYLVLGQVTRNNYYQKKPKAWGDRYSSMHNDAEIEQVFDCYACSLTQLPDSFLKLQHVTVVNFSMQTELDVRQAIGQLAKLPRLEKLLLQRSGLEQLPDTIFSLRHLRILDINTNPIAQLPAGTFPLVEKLTLSQTGITELDLAQFPALKVLRLEGEQQLKNITFKNVTTEFLASSGSNGMNQMIRP</sequence>
<dbReference type="InterPro" id="IPR003591">
    <property type="entry name" value="Leu-rich_rpt_typical-subtyp"/>
</dbReference>
<dbReference type="InterPro" id="IPR050216">
    <property type="entry name" value="LRR_domain-containing"/>
</dbReference>
<dbReference type="SMART" id="SM00369">
    <property type="entry name" value="LRR_TYP"/>
    <property type="match status" value="2"/>
</dbReference>
<protein>
    <recommendedName>
        <fullName evidence="5">Leucine-rich repeat domain-containing protein</fullName>
    </recommendedName>
</protein>
<reference evidence="4" key="1">
    <citation type="journal article" date="2019" name="Int. J. Syst. Evol. Microbiol.">
        <title>The Global Catalogue of Microorganisms (GCM) 10K type strain sequencing project: providing services to taxonomists for standard genome sequencing and annotation.</title>
        <authorList>
            <consortium name="The Broad Institute Genomics Platform"/>
            <consortium name="The Broad Institute Genome Sequencing Center for Infectious Disease"/>
            <person name="Wu L."/>
            <person name="Ma J."/>
        </authorList>
    </citation>
    <scope>NUCLEOTIDE SEQUENCE [LARGE SCALE GENOMIC DNA]</scope>
    <source>
        <strain evidence="4">JCM 17919</strain>
    </source>
</reference>
<evidence type="ECO:0008006" key="5">
    <source>
        <dbReference type="Google" id="ProtNLM"/>
    </source>
</evidence>
<keyword evidence="2" id="KW-0677">Repeat</keyword>
<keyword evidence="1" id="KW-0433">Leucine-rich repeat</keyword>
<evidence type="ECO:0000313" key="3">
    <source>
        <dbReference type="EMBL" id="GAA4319314.1"/>
    </source>
</evidence>
<gene>
    <name evidence="3" type="ORF">GCM10023184_04000</name>
</gene>
<organism evidence="3 4">
    <name type="scientific">Flaviaesturariibacter amylovorans</name>
    <dbReference type="NCBI Taxonomy" id="1084520"/>
    <lineage>
        <taxon>Bacteria</taxon>
        <taxon>Pseudomonadati</taxon>
        <taxon>Bacteroidota</taxon>
        <taxon>Chitinophagia</taxon>
        <taxon>Chitinophagales</taxon>
        <taxon>Chitinophagaceae</taxon>
        <taxon>Flaviaestuariibacter</taxon>
    </lineage>
</organism>
<dbReference type="PANTHER" id="PTHR48051">
    <property type="match status" value="1"/>
</dbReference>
<dbReference type="EMBL" id="BAABGY010000001">
    <property type="protein sequence ID" value="GAA4319314.1"/>
    <property type="molecule type" value="Genomic_DNA"/>
</dbReference>
<evidence type="ECO:0000313" key="4">
    <source>
        <dbReference type="Proteomes" id="UP001501725"/>
    </source>
</evidence>
<dbReference type="Proteomes" id="UP001501725">
    <property type="component" value="Unassembled WGS sequence"/>
</dbReference>
<dbReference type="InterPro" id="IPR032675">
    <property type="entry name" value="LRR_dom_sf"/>
</dbReference>
<evidence type="ECO:0000256" key="2">
    <source>
        <dbReference type="ARBA" id="ARBA00022737"/>
    </source>
</evidence>
<name>A0ABP8G8A0_9BACT</name>
<evidence type="ECO:0000256" key="1">
    <source>
        <dbReference type="ARBA" id="ARBA00022614"/>
    </source>
</evidence>
<dbReference type="RefSeq" id="WP_345252965.1">
    <property type="nucleotide sequence ID" value="NZ_BAABGY010000001.1"/>
</dbReference>